<organism evidence="1 2">
    <name type="scientific">Litchfieldia luteola</name>
    <dbReference type="NCBI Taxonomy" id="682179"/>
    <lineage>
        <taxon>Bacteria</taxon>
        <taxon>Bacillati</taxon>
        <taxon>Bacillota</taxon>
        <taxon>Bacilli</taxon>
        <taxon>Bacillales</taxon>
        <taxon>Bacillaceae</taxon>
        <taxon>Litchfieldia</taxon>
    </lineage>
</organism>
<dbReference type="InterPro" id="IPR005500">
    <property type="entry name" value="DUF309"/>
</dbReference>
<dbReference type="InterPro" id="IPR023203">
    <property type="entry name" value="TTHA0068_sf"/>
</dbReference>
<dbReference type="SUPFAM" id="SSF140663">
    <property type="entry name" value="TTHA0068-like"/>
    <property type="match status" value="1"/>
</dbReference>
<dbReference type="Pfam" id="PF03745">
    <property type="entry name" value="DUF309"/>
    <property type="match status" value="1"/>
</dbReference>
<reference evidence="1 2" key="1">
    <citation type="submission" date="2020-10" db="EMBL/GenBank/DDBJ databases">
        <title>Bacillus sp. HD4P25, an endophyte from a halophyte.</title>
        <authorList>
            <person name="Sun J.-Q."/>
        </authorList>
    </citation>
    <scope>NUCLEOTIDE SEQUENCE [LARGE SCALE GENOMIC DNA]</scope>
    <source>
        <strain evidence="1 2">YIM 93174</strain>
    </source>
</reference>
<evidence type="ECO:0000313" key="1">
    <source>
        <dbReference type="EMBL" id="MBE4910347.1"/>
    </source>
</evidence>
<dbReference type="PANTHER" id="PTHR34796:SF1">
    <property type="entry name" value="EXPRESSED PROTEIN"/>
    <property type="match status" value="1"/>
</dbReference>
<comment type="caution">
    <text evidence="1">The sequence shown here is derived from an EMBL/GenBank/DDBJ whole genome shotgun (WGS) entry which is preliminary data.</text>
</comment>
<accession>A0ABR9QPD6</accession>
<dbReference type="Proteomes" id="UP001516662">
    <property type="component" value="Unassembled WGS sequence"/>
</dbReference>
<proteinExistence type="predicted"/>
<sequence length="172" mass="20741">MYPEAYRQFLFHFHGDRDYFECHEVLEEYWKEDAPPERKQYWVGLIQLAVGLYHQRRENFSGAYRMIKNSLSIIKTEEKMILKLGIDYQKLITLLEERLSEIKLKKPYTSINLPITDNNLLTDCIQNCKKQGLQWGLTNAPTDEYIINKHKLRDRSDVIEERDRQMEIKKKR</sequence>
<keyword evidence="2" id="KW-1185">Reference proteome</keyword>
<dbReference type="RefSeq" id="WP_193539589.1">
    <property type="nucleotide sequence ID" value="NZ_JADCLJ010000024.1"/>
</dbReference>
<dbReference type="PANTHER" id="PTHR34796">
    <property type="entry name" value="EXPRESSED PROTEIN"/>
    <property type="match status" value="1"/>
</dbReference>
<dbReference type="Gene3D" id="1.10.3450.10">
    <property type="entry name" value="TTHA0068-like"/>
    <property type="match status" value="1"/>
</dbReference>
<protein>
    <submittedName>
        <fullName evidence="1">DUF309 domain-containing protein</fullName>
    </submittedName>
</protein>
<dbReference type="EMBL" id="JADCLJ010000024">
    <property type="protein sequence ID" value="MBE4910347.1"/>
    <property type="molecule type" value="Genomic_DNA"/>
</dbReference>
<gene>
    <name evidence="1" type="ORF">IMZ08_20105</name>
</gene>
<evidence type="ECO:0000313" key="2">
    <source>
        <dbReference type="Proteomes" id="UP001516662"/>
    </source>
</evidence>
<name>A0ABR9QPD6_9BACI</name>